<protein>
    <submittedName>
        <fullName evidence="3">Transglutaminase-like putative cysteine protease</fullName>
    </submittedName>
</protein>
<dbReference type="SMART" id="SM00460">
    <property type="entry name" value="TGc"/>
    <property type="match status" value="1"/>
</dbReference>
<keyword evidence="3" id="KW-0378">Hydrolase</keyword>
<dbReference type="Gene3D" id="3.10.620.30">
    <property type="match status" value="1"/>
</dbReference>
<dbReference type="InterPro" id="IPR038765">
    <property type="entry name" value="Papain-like_cys_pep_sf"/>
</dbReference>
<dbReference type="PANTHER" id="PTHR33490:SF6">
    <property type="entry name" value="SLL1049 PROTEIN"/>
    <property type="match status" value="1"/>
</dbReference>
<proteinExistence type="predicted"/>
<sequence>MRLKISHTTEYTYDEPLPYSLQRLRLTPTAGSTQKIINWTVSVDGATVEVGYADQYGNRVELVSSEGGENTIRIVASGEVETADKAGVFGTHQGFCPLWLFLRETPRTAAGPLVKALAEALTGDSELARMHALMETIHETVAYTPGTTTTETTAEEALAAKTGVCQDHTHIFLAAARLRDIPARYVSGYLLMEGTTEQVATHAWAEAHIPGLGWVGFDAANDVCPDERYVRLATGLDYRDAAPISGMRIGRVSETFGENLKVSLTVEDEGQTQAQGSQTQGSQSQSGGQSQSQGGQSQVQGGQSQTTQGQNQS</sequence>
<dbReference type="GO" id="GO:0008233">
    <property type="term" value="F:peptidase activity"/>
    <property type="evidence" value="ECO:0007669"/>
    <property type="project" value="UniProtKB-KW"/>
</dbReference>
<gene>
    <name evidence="3" type="ORF">F4695_000559</name>
</gene>
<dbReference type="EMBL" id="JACHBU010000001">
    <property type="protein sequence ID" value="MBB6507240.1"/>
    <property type="molecule type" value="Genomic_DNA"/>
</dbReference>
<dbReference type="AlphaFoldDB" id="A0A7X0JH94"/>
<organism evidence="3 4">
    <name type="scientific">Rhizobium soli</name>
    <dbReference type="NCBI Taxonomy" id="424798"/>
    <lineage>
        <taxon>Bacteria</taxon>
        <taxon>Pseudomonadati</taxon>
        <taxon>Pseudomonadota</taxon>
        <taxon>Alphaproteobacteria</taxon>
        <taxon>Hyphomicrobiales</taxon>
        <taxon>Rhizobiaceae</taxon>
        <taxon>Rhizobium/Agrobacterium group</taxon>
        <taxon>Rhizobium</taxon>
    </lineage>
</organism>
<dbReference type="InterPro" id="IPR002931">
    <property type="entry name" value="Transglutaminase-like"/>
</dbReference>
<feature type="domain" description="Transglutaminase-like" evidence="2">
    <location>
        <begin position="157"/>
        <end position="221"/>
    </location>
</feature>
<dbReference type="SUPFAM" id="SSF54001">
    <property type="entry name" value="Cysteine proteinases"/>
    <property type="match status" value="1"/>
</dbReference>
<dbReference type="Proteomes" id="UP000585437">
    <property type="component" value="Unassembled WGS sequence"/>
</dbReference>
<evidence type="ECO:0000313" key="3">
    <source>
        <dbReference type="EMBL" id="MBB6507240.1"/>
    </source>
</evidence>
<comment type="caution">
    <text evidence="3">The sequence shown here is derived from an EMBL/GenBank/DDBJ whole genome shotgun (WGS) entry which is preliminary data.</text>
</comment>
<keyword evidence="4" id="KW-1185">Reference proteome</keyword>
<feature type="region of interest" description="Disordered" evidence="1">
    <location>
        <begin position="268"/>
        <end position="313"/>
    </location>
</feature>
<accession>A0A7X0JH94</accession>
<evidence type="ECO:0000259" key="2">
    <source>
        <dbReference type="SMART" id="SM00460"/>
    </source>
</evidence>
<dbReference type="Pfam" id="PF08379">
    <property type="entry name" value="Bact_transglu_N"/>
    <property type="match status" value="1"/>
</dbReference>
<dbReference type="PANTHER" id="PTHR33490">
    <property type="entry name" value="BLR5614 PROTEIN-RELATED"/>
    <property type="match status" value="1"/>
</dbReference>
<reference evidence="3 4" key="1">
    <citation type="submission" date="2020-08" db="EMBL/GenBank/DDBJ databases">
        <title>The Agave Microbiome: Exploring the role of microbial communities in plant adaptations to desert environments.</title>
        <authorList>
            <person name="Partida-Martinez L.P."/>
        </authorList>
    </citation>
    <scope>NUCLEOTIDE SEQUENCE [LARGE SCALE GENOMIC DNA]</scope>
    <source>
        <strain evidence="3 4">AS3.12</strain>
    </source>
</reference>
<evidence type="ECO:0000313" key="4">
    <source>
        <dbReference type="Proteomes" id="UP000585437"/>
    </source>
</evidence>
<keyword evidence="3" id="KW-0645">Protease</keyword>
<name>A0A7X0JH94_9HYPH</name>
<dbReference type="GO" id="GO:0006508">
    <property type="term" value="P:proteolysis"/>
    <property type="evidence" value="ECO:0007669"/>
    <property type="project" value="UniProtKB-KW"/>
</dbReference>
<dbReference type="InterPro" id="IPR013589">
    <property type="entry name" value="Bac_transglu_N"/>
</dbReference>
<dbReference type="Pfam" id="PF01841">
    <property type="entry name" value="Transglut_core"/>
    <property type="match status" value="1"/>
</dbReference>
<evidence type="ECO:0000256" key="1">
    <source>
        <dbReference type="SAM" id="MobiDB-lite"/>
    </source>
</evidence>
<feature type="compositionally biased region" description="Low complexity" evidence="1">
    <location>
        <begin position="271"/>
        <end position="313"/>
    </location>
</feature>